<sequence>MNHLKLKMIAGILLVFFAGIVLGTVGTHLYAKRQFERMVRGPAAFLFPRFMEKIGNELGLTPEQQKKTSDILGDLEEALYEFRKKHAGELDAIIERHFEMLKANLSTDQQEKLESFRNDFHRFRKRWLRPHDKFGPPRHSEARSFRMRLKQQLNLSDTAWDEVQVILRKDFRKKRKLFRRHWKDRLTETEFRTRMNDIQQETESALSEILTPDQLATFKALQAEVMQHRTEDDPPPPLHGAP</sequence>
<evidence type="ECO:0000256" key="1">
    <source>
        <dbReference type="SAM" id="Phobius"/>
    </source>
</evidence>
<dbReference type="EMBL" id="ATHJ01000063">
    <property type="protein sequence ID" value="EPR42866.1"/>
    <property type="molecule type" value="Genomic_DNA"/>
</dbReference>
<keyword evidence="1" id="KW-0812">Transmembrane</keyword>
<keyword evidence="1" id="KW-1133">Transmembrane helix</keyword>
<comment type="caution">
    <text evidence="2">The sequence shown here is derived from an EMBL/GenBank/DDBJ whole genome shotgun (WGS) entry which is preliminary data.</text>
</comment>
<evidence type="ECO:0008006" key="4">
    <source>
        <dbReference type="Google" id="ProtNLM"/>
    </source>
</evidence>
<keyword evidence="1" id="KW-0472">Membrane</keyword>
<accession>S7U0C0</accession>
<protein>
    <recommendedName>
        <fullName evidence="4">Periplasmic heavy metal sensor</fullName>
    </recommendedName>
</protein>
<dbReference type="RefSeq" id="WP_020875901.1">
    <property type="nucleotide sequence ID" value="NZ_ATHJ01000063.1"/>
</dbReference>
<keyword evidence="3" id="KW-1185">Reference proteome</keyword>
<dbReference type="Proteomes" id="UP000014977">
    <property type="component" value="Unassembled WGS sequence"/>
</dbReference>
<organism evidence="2 3">
    <name type="scientific">Desulfococcus multivorans DSM 2059</name>
    <dbReference type="NCBI Taxonomy" id="1121405"/>
    <lineage>
        <taxon>Bacteria</taxon>
        <taxon>Pseudomonadati</taxon>
        <taxon>Thermodesulfobacteriota</taxon>
        <taxon>Desulfobacteria</taxon>
        <taxon>Desulfobacterales</taxon>
        <taxon>Desulfococcaceae</taxon>
        <taxon>Desulfococcus</taxon>
    </lineage>
</organism>
<evidence type="ECO:0000313" key="3">
    <source>
        <dbReference type="Proteomes" id="UP000014977"/>
    </source>
</evidence>
<feature type="transmembrane region" description="Helical" evidence="1">
    <location>
        <begin position="6"/>
        <end position="31"/>
    </location>
</feature>
<dbReference type="AlphaFoldDB" id="S7U0C0"/>
<proteinExistence type="predicted"/>
<evidence type="ECO:0000313" key="2">
    <source>
        <dbReference type="EMBL" id="EPR42866.1"/>
    </source>
</evidence>
<gene>
    <name evidence="2" type="ORF">dsmv_1517</name>
</gene>
<name>S7U0C0_DESML</name>
<reference evidence="2 3" key="1">
    <citation type="journal article" date="2013" name="Genome Announc.">
        <title>Draft genome sequences for three mercury-methylating, sulfate-reducing bacteria.</title>
        <authorList>
            <person name="Brown S.D."/>
            <person name="Hurt R.A.Jr."/>
            <person name="Gilmour C.C."/>
            <person name="Elias D.A."/>
        </authorList>
    </citation>
    <scope>NUCLEOTIDE SEQUENCE [LARGE SCALE GENOMIC DNA]</scope>
    <source>
        <strain evidence="2 3">DSM 2059</strain>
    </source>
</reference>
<dbReference type="OrthoDB" id="5465165at2"/>
<dbReference type="STRING" id="897.B2D07_13350"/>